<organism evidence="1 2">
    <name type="scientific">Phaseolus angularis</name>
    <name type="common">Azuki bean</name>
    <name type="synonym">Vigna angularis</name>
    <dbReference type="NCBI Taxonomy" id="3914"/>
    <lineage>
        <taxon>Eukaryota</taxon>
        <taxon>Viridiplantae</taxon>
        <taxon>Streptophyta</taxon>
        <taxon>Embryophyta</taxon>
        <taxon>Tracheophyta</taxon>
        <taxon>Spermatophyta</taxon>
        <taxon>Magnoliopsida</taxon>
        <taxon>eudicotyledons</taxon>
        <taxon>Gunneridae</taxon>
        <taxon>Pentapetalae</taxon>
        <taxon>rosids</taxon>
        <taxon>fabids</taxon>
        <taxon>Fabales</taxon>
        <taxon>Fabaceae</taxon>
        <taxon>Papilionoideae</taxon>
        <taxon>50 kb inversion clade</taxon>
        <taxon>NPAAA clade</taxon>
        <taxon>indigoferoid/millettioid clade</taxon>
        <taxon>Phaseoleae</taxon>
        <taxon>Vigna</taxon>
    </lineage>
</organism>
<evidence type="ECO:0000313" key="2">
    <source>
        <dbReference type="Proteomes" id="UP000743370"/>
    </source>
</evidence>
<dbReference type="AlphaFoldDB" id="A0A8T0KWP3"/>
<dbReference type="Proteomes" id="UP000743370">
    <property type="component" value="Unassembled WGS sequence"/>
</dbReference>
<proteinExistence type="predicted"/>
<sequence>MIVAWHGRNISRNFFNASSTIVATYGVNLDFIARFHHIIRFRVKIGNDDHYFVCITIVVVSKLK</sequence>
<gene>
    <name evidence="1" type="ORF">HKW66_Vig0113090</name>
</gene>
<reference evidence="1 2" key="1">
    <citation type="submission" date="2020-05" db="EMBL/GenBank/DDBJ databases">
        <title>Vigna angularis (adzuki bean) Var. LongXiaoDou No. 4 denovo assembly.</title>
        <authorList>
            <person name="Xiang H."/>
        </authorList>
    </citation>
    <scope>NUCLEOTIDE SEQUENCE [LARGE SCALE GENOMIC DNA]</scope>
    <source>
        <tissue evidence="1">Leaf</tissue>
    </source>
</reference>
<protein>
    <submittedName>
        <fullName evidence="1">Uncharacterized protein</fullName>
    </submittedName>
</protein>
<name>A0A8T0KWP3_PHAAN</name>
<evidence type="ECO:0000313" key="1">
    <source>
        <dbReference type="EMBL" id="KAG2404387.1"/>
    </source>
</evidence>
<accession>A0A8T0KWP3</accession>
<dbReference type="EMBL" id="JABFOF010000002">
    <property type="protein sequence ID" value="KAG2404387.1"/>
    <property type="molecule type" value="Genomic_DNA"/>
</dbReference>
<comment type="caution">
    <text evidence="1">The sequence shown here is derived from an EMBL/GenBank/DDBJ whole genome shotgun (WGS) entry which is preliminary data.</text>
</comment>